<evidence type="ECO:0000259" key="5">
    <source>
        <dbReference type="PROSITE" id="PS50835"/>
    </source>
</evidence>
<evidence type="ECO:0000256" key="1">
    <source>
        <dbReference type="ARBA" id="ARBA00004370"/>
    </source>
</evidence>
<evidence type="ECO:0000313" key="6">
    <source>
        <dbReference type="Ensembl" id="ENSPCEP00000016305.1"/>
    </source>
</evidence>
<dbReference type="InterPro" id="IPR013783">
    <property type="entry name" value="Ig-like_fold"/>
</dbReference>
<keyword evidence="3" id="KW-0472">Membrane</keyword>
<dbReference type="PROSITE" id="PS50835">
    <property type="entry name" value="IG_LIKE"/>
    <property type="match status" value="1"/>
</dbReference>
<dbReference type="InterPro" id="IPR024303">
    <property type="entry name" value="NK_rcpt_2B4_Ig_dom"/>
</dbReference>
<dbReference type="InterPro" id="IPR015631">
    <property type="entry name" value="CD2/SLAM_rcpt"/>
</dbReference>
<sequence length="227" mass="24847">PSNLWAPELQMEVAAIAGRSIQLQPVTGLEPGVEIKWKVTVAPGETYRILTYKNDKVDLVSSLNLTKRVRFHSGNLSLQIDHVKESDSGLYSMDIATEGGRVDTRNFRVTVFDQVPKPNLTVLSAHLELGQCNFTLSCSVPGDNKVNYSWSQPGRDHQLHEHQSWLQLVINTDSNETSYSCNASNAASWAVTTVDVRTPCSFKPGCQTCVSGSGSQTSAEGMMSETV</sequence>
<keyword evidence="4" id="KW-0325">Glycoprotein</keyword>
<evidence type="ECO:0000256" key="4">
    <source>
        <dbReference type="ARBA" id="ARBA00023180"/>
    </source>
</evidence>
<dbReference type="GO" id="GO:0002323">
    <property type="term" value="P:natural killer cell activation involved in immune response"/>
    <property type="evidence" value="ECO:0007669"/>
    <property type="project" value="TreeGrafter"/>
</dbReference>
<dbReference type="Gene3D" id="2.60.40.10">
    <property type="entry name" value="Immunoglobulins"/>
    <property type="match status" value="2"/>
</dbReference>
<dbReference type="Proteomes" id="UP000694393">
    <property type="component" value="Unplaced"/>
</dbReference>
<dbReference type="Pfam" id="PF11465">
    <property type="entry name" value="Receptor_2B4"/>
    <property type="match status" value="1"/>
</dbReference>
<keyword evidence="7" id="KW-1185">Reference proteome</keyword>
<evidence type="ECO:0000313" key="7">
    <source>
        <dbReference type="Proteomes" id="UP000694393"/>
    </source>
</evidence>
<name>A0A8C8S928_9SAUR</name>
<dbReference type="PANTHER" id="PTHR12080">
    <property type="entry name" value="SIGNALING LYMPHOCYTIC ACTIVATION MOLECULE"/>
    <property type="match status" value="1"/>
</dbReference>
<dbReference type="SUPFAM" id="SSF48726">
    <property type="entry name" value="Immunoglobulin"/>
    <property type="match status" value="2"/>
</dbReference>
<dbReference type="InterPro" id="IPR007110">
    <property type="entry name" value="Ig-like_dom"/>
</dbReference>
<organism evidence="6 7">
    <name type="scientific">Pelusios castaneus</name>
    <name type="common">West African mud turtle</name>
    <dbReference type="NCBI Taxonomy" id="367368"/>
    <lineage>
        <taxon>Eukaryota</taxon>
        <taxon>Metazoa</taxon>
        <taxon>Chordata</taxon>
        <taxon>Craniata</taxon>
        <taxon>Vertebrata</taxon>
        <taxon>Euteleostomi</taxon>
        <taxon>Archelosauria</taxon>
        <taxon>Testudinata</taxon>
        <taxon>Testudines</taxon>
        <taxon>Pleurodira</taxon>
        <taxon>Pelomedusidae</taxon>
        <taxon>Pelusios</taxon>
    </lineage>
</organism>
<dbReference type="Ensembl" id="ENSPCET00000016876.1">
    <property type="protein sequence ID" value="ENSPCEP00000016305.1"/>
    <property type="gene ID" value="ENSPCEG00000012824.1"/>
</dbReference>
<feature type="domain" description="Ig-like" evidence="5">
    <location>
        <begin position="118"/>
        <end position="192"/>
    </location>
</feature>
<keyword evidence="2" id="KW-0732">Signal</keyword>
<dbReference type="GO" id="GO:0042288">
    <property type="term" value="F:MHC class I protein binding"/>
    <property type="evidence" value="ECO:0007669"/>
    <property type="project" value="TreeGrafter"/>
</dbReference>
<dbReference type="SMART" id="SM00409">
    <property type="entry name" value="IG"/>
    <property type="match status" value="2"/>
</dbReference>
<reference evidence="6" key="1">
    <citation type="submission" date="2025-08" db="UniProtKB">
        <authorList>
            <consortium name="Ensembl"/>
        </authorList>
    </citation>
    <scope>IDENTIFICATION</scope>
</reference>
<dbReference type="AlphaFoldDB" id="A0A8C8S928"/>
<dbReference type="InterPro" id="IPR036179">
    <property type="entry name" value="Ig-like_dom_sf"/>
</dbReference>
<dbReference type="PANTHER" id="PTHR12080:SF56">
    <property type="entry name" value="NATURAL KILLER CELL RECEPTOR 2B4"/>
    <property type="match status" value="1"/>
</dbReference>
<reference evidence="6" key="2">
    <citation type="submission" date="2025-09" db="UniProtKB">
        <authorList>
            <consortium name="Ensembl"/>
        </authorList>
    </citation>
    <scope>IDENTIFICATION</scope>
</reference>
<protein>
    <recommendedName>
        <fullName evidence="5">Ig-like domain-containing protein</fullName>
    </recommendedName>
</protein>
<accession>A0A8C8S928</accession>
<evidence type="ECO:0000256" key="2">
    <source>
        <dbReference type="ARBA" id="ARBA00022729"/>
    </source>
</evidence>
<proteinExistence type="predicted"/>
<dbReference type="InterPro" id="IPR003599">
    <property type="entry name" value="Ig_sub"/>
</dbReference>
<dbReference type="CDD" id="cd00096">
    <property type="entry name" value="Ig"/>
    <property type="match status" value="1"/>
</dbReference>
<evidence type="ECO:0000256" key="3">
    <source>
        <dbReference type="ARBA" id="ARBA00023136"/>
    </source>
</evidence>
<dbReference type="GO" id="GO:0009897">
    <property type="term" value="C:external side of plasma membrane"/>
    <property type="evidence" value="ECO:0007669"/>
    <property type="project" value="TreeGrafter"/>
</dbReference>
<comment type="subcellular location">
    <subcellularLocation>
        <location evidence="1">Membrane</location>
    </subcellularLocation>
</comment>